<keyword evidence="2" id="KW-1185">Reference proteome</keyword>
<gene>
    <name evidence="1" type="ORF">G3RUM_00606</name>
</gene>
<name>A0ABY0FL33_9BACT</name>
<reference evidence="1 2" key="2">
    <citation type="journal article" date="2020" name="Cell Rep.">
        <title>Acquisition and Adaptation of Ultra-small Parasitic Reduced Genome Bacteria to Mammalian Hosts.</title>
        <authorList>
            <person name="McLean J.S."/>
            <person name="Bor B."/>
            <person name="Kerns K.A."/>
            <person name="Liu Q."/>
            <person name="To T.T."/>
            <person name="Solden L."/>
            <person name="Hendrickson E.L."/>
            <person name="Wrighton K."/>
            <person name="Shi W."/>
            <person name="He X."/>
        </authorList>
    </citation>
    <scope>NUCLEOTIDE SEQUENCE [LARGE SCALE GENOMIC DNA]</scope>
    <source>
        <strain evidence="1 2">TM7_G3_2_Rum_HOT_351B</strain>
    </source>
</reference>
<dbReference type="InterPro" id="IPR036412">
    <property type="entry name" value="HAD-like_sf"/>
</dbReference>
<dbReference type="Proteomes" id="UP001191019">
    <property type="component" value="Unassembled WGS sequence"/>
</dbReference>
<evidence type="ECO:0000313" key="1">
    <source>
        <dbReference type="EMBL" id="RYC74451.1"/>
    </source>
</evidence>
<organism evidence="1 2">
    <name type="scientific">Candidatus Nanosyncoccus alces</name>
    <dbReference type="NCBI Taxonomy" id="2171997"/>
    <lineage>
        <taxon>Bacteria</taxon>
        <taxon>Candidatus Saccharimonadota</taxon>
        <taxon>Candidatus Nanosyncoccalia</taxon>
        <taxon>Candidatus Nanosyncoccales</taxon>
        <taxon>Candidatus Nanosyncoccaceae</taxon>
        <taxon>Candidatus Nanosyncoccus</taxon>
    </lineage>
</organism>
<accession>A0ABY0FL33</accession>
<protein>
    <recommendedName>
        <fullName evidence="3">YqeG family HAD IIIA-type phosphatase</fullName>
    </recommendedName>
</protein>
<comment type="caution">
    <text evidence="1">The sequence shown here is derived from an EMBL/GenBank/DDBJ whole genome shotgun (WGS) entry which is preliminary data.</text>
</comment>
<dbReference type="NCBIfam" id="TIGR01668">
    <property type="entry name" value="YqeG_hyp_ppase"/>
    <property type="match status" value="1"/>
</dbReference>
<proteinExistence type="predicted"/>
<dbReference type="EMBL" id="PRLM01000006">
    <property type="protein sequence ID" value="RYC74451.1"/>
    <property type="molecule type" value="Genomic_DNA"/>
</dbReference>
<dbReference type="Pfam" id="PF00702">
    <property type="entry name" value="Hydrolase"/>
    <property type="match status" value="1"/>
</dbReference>
<reference evidence="1 2" key="1">
    <citation type="journal article" date="2018" name="bioRxiv">
        <title>Evidence of independent acquisition and adaption of ultra-small bacteria to human hosts across the highly diverse yet reduced genomes of the phylum Saccharibacteria.</title>
        <authorList>
            <person name="McLean J.S."/>
            <person name="Bor B."/>
            <person name="To T.T."/>
            <person name="Liu Q."/>
            <person name="Kearns K.A."/>
            <person name="Solden L.M."/>
            <person name="Wrighton K.C."/>
            <person name="He X."/>
            <person name="Shi W."/>
        </authorList>
    </citation>
    <scope>NUCLEOTIDE SEQUENCE [LARGE SCALE GENOMIC DNA]</scope>
    <source>
        <strain evidence="1 2">TM7_G3_2_Rum_HOT_351B</strain>
    </source>
</reference>
<dbReference type="Gene3D" id="3.40.50.1000">
    <property type="entry name" value="HAD superfamily/HAD-like"/>
    <property type="match status" value="1"/>
</dbReference>
<dbReference type="InterPro" id="IPR023214">
    <property type="entry name" value="HAD_sf"/>
</dbReference>
<sequence length="143" mass="16583">MSIFRADRKFERFEDVTPTLLKKEGVKLLLCDLDNTLRLHSEKEPADELASWVEDCRDAGVQIVIISNNGRKKMMQKFCEPIKVPCVWWAKKPVSTKLTEAMVKYQFKPSETVMLGDKWSTDVLAAKFAKIRAWQVEHRKLVV</sequence>
<dbReference type="NCBIfam" id="TIGR01662">
    <property type="entry name" value="HAD-SF-IIIA"/>
    <property type="match status" value="1"/>
</dbReference>
<evidence type="ECO:0008006" key="3">
    <source>
        <dbReference type="Google" id="ProtNLM"/>
    </source>
</evidence>
<dbReference type="InterPro" id="IPR010021">
    <property type="entry name" value="PGPP1/Gep4"/>
</dbReference>
<dbReference type="SUPFAM" id="SSF56784">
    <property type="entry name" value="HAD-like"/>
    <property type="match status" value="1"/>
</dbReference>
<evidence type="ECO:0000313" key="2">
    <source>
        <dbReference type="Proteomes" id="UP001191019"/>
    </source>
</evidence>
<dbReference type="InterPro" id="IPR006549">
    <property type="entry name" value="HAD-SF_hydro_IIIA"/>
</dbReference>
<dbReference type="RefSeq" id="WP_129735244.1">
    <property type="nucleotide sequence ID" value="NZ_PRLM01000006.1"/>
</dbReference>